<reference evidence="1 2" key="1">
    <citation type="submission" date="2023-02" db="EMBL/GenBank/DDBJ databases">
        <title>LHISI_Scaffold_Assembly.</title>
        <authorList>
            <person name="Stuart O.P."/>
            <person name="Cleave R."/>
            <person name="Magrath M.J.L."/>
            <person name="Mikheyev A.S."/>
        </authorList>
    </citation>
    <scope>NUCLEOTIDE SEQUENCE [LARGE SCALE GENOMIC DNA]</scope>
    <source>
        <strain evidence="1">Daus_M_001</strain>
        <tissue evidence="1">Leg muscle</tissue>
    </source>
</reference>
<sequence>MLIRDRLLEEVHHMLGAAKLQVAAKMDQGRWSAKSNLGALVLCKNYMLADMEKDITGTLIPKFLGLLISLQHPFVPLSLILCNFGYCVSPFIILYCFGLFLSSHQVAPSPPRVVVLLLELAAGRGRAADDCLYRNAPDAGEMLFLVLEKRPAGLALSRLRTCLPTVLGITLRRS</sequence>
<comment type="caution">
    <text evidence="1">The sequence shown here is derived from an EMBL/GenBank/DDBJ whole genome shotgun (WGS) entry which is preliminary data.</text>
</comment>
<evidence type="ECO:0000313" key="1">
    <source>
        <dbReference type="EMBL" id="KAJ8881357.1"/>
    </source>
</evidence>
<gene>
    <name evidence="1" type="ORF">PR048_017838</name>
</gene>
<proteinExistence type="predicted"/>
<accession>A0ABQ9HAM2</accession>
<evidence type="ECO:0000313" key="2">
    <source>
        <dbReference type="Proteomes" id="UP001159363"/>
    </source>
</evidence>
<keyword evidence="2" id="KW-1185">Reference proteome</keyword>
<dbReference type="Proteomes" id="UP001159363">
    <property type="component" value="Chromosome 5"/>
</dbReference>
<dbReference type="EMBL" id="JARBHB010000006">
    <property type="protein sequence ID" value="KAJ8881357.1"/>
    <property type="molecule type" value="Genomic_DNA"/>
</dbReference>
<protein>
    <submittedName>
        <fullName evidence="1">Uncharacterized protein</fullName>
    </submittedName>
</protein>
<name>A0ABQ9HAM2_9NEOP</name>
<organism evidence="1 2">
    <name type="scientific">Dryococelus australis</name>
    <dbReference type="NCBI Taxonomy" id="614101"/>
    <lineage>
        <taxon>Eukaryota</taxon>
        <taxon>Metazoa</taxon>
        <taxon>Ecdysozoa</taxon>
        <taxon>Arthropoda</taxon>
        <taxon>Hexapoda</taxon>
        <taxon>Insecta</taxon>
        <taxon>Pterygota</taxon>
        <taxon>Neoptera</taxon>
        <taxon>Polyneoptera</taxon>
        <taxon>Phasmatodea</taxon>
        <taxon>Verophasmatodea</taxon>
        <taxon>Anareolatae</taxon>
        <taxon>Phasmatidae</taxon>
        <taxon>Eurycanthinae</taxon>
        <taxon>Dryococelus</taxon>
    </lineage>
</organism>